<dbReference type="GO" id="GO:1990238">
    <property type="term" value="F:double-stranded DNA endonuclease activity"/>
    <property type="evidence" value="ECO:0007669"/>
    <property type="project" value="TreeGrafter"/>
</dbReference>
<dbReference type="EMBL" id="CP002868">
    <property type="protein sequence ID" value="AEJ20295.1"/>
    <property type="molecule type" value="Genomic_DNA"/>
</dbReference>
<dbReference type="Proteomes" id="UP000000503">
    <property type="component" value="Chromosome"/>
</dbReference>
<dbReference type="PANTHER" id="PTHR34611:SF2">
    <property type="entry name" value="INACTIVE RECOMBINATION-PROMOTING NUCLEASE-LIKE PROTEIN RPNE-RELATED"/>
    <property type="match status" value="1"/>
</dbReference>
<evidence type="ECO:0000313" key="3">
    <source>
        <dbReference type="Proteomes" id="UP000000503"/>
    </source>
</evidence>
<dbReference type="InterPro" id="IPR051699">
    <property type="entry name" value="Rpn/YhgA-like_nuclease"/>
</dbReference>
<dbReference type="HOGENOM" id="CLU_059548_0_1_12"/>
<dbReference type="eggNOG" id="COG5464">
    <property type="taxonomic scope" value="Bacteria"/>
</dbReference>
<evidence type="ECO:0000313" key="2">
    <source>
        <dbReference type="EMBL" id="AEJ20295.1"/>
    </source>
</evidence>
<feature type="domain" description="Transposase (putative) YhgA-like" evidence="1">
    <location>
        <begin position="4"/>
        <end position="200"/>
    </location>
</feature>
<evidence type="ECO:0000259" key="1">
    <source>
        <dbReference type="Pfam" id="PF04754"/>
    </source>
</evidence>
<dbReference type="RefSeq" id="WP_013969583.1">
    <property type="nucleotide sequence ID" value="NC_015732.1"/>
</dbReference>
<gene>
    <name evidence="2" type="ordered locus">Spica_2172</name>
</gene>
<dbReference type="KEGG" id="scd:Spica_2172"/>
<name>F8F223_GRAC1</name>
<sequence length="315" mass="36453">MHHPHDHGYKDLFSHPELLRELLLSCVPEPWVRDLDFNRACKIDKSFITASQKRLESDLIWHVPFLSGQEIYLYILIEFQSTVDHFMALRILRYTLELYSSLLKDRPVMKKLPSVFPILLYNGDDRWTAPENLADLIDQRISLDFIPRFRYFKIAENEFSRERLLSLKNLIGALFLVETTDQEALVPLVTQIVDILRQEQPEVVKAFVSWLHSFFADPVPDWVADVSLLTEVPTMLATTVKKWKEELLQQGLQEGLQQGVQQGLQQGLQQGRNEGRTEGRYEGIRVTARNLKNKGMPLAEIAEVTGLSIEEIEKL</sequence>
<accession>F8F223</accession>
<proteinExistence type="predicted"/>
<dbReference type="Pfam" id="PF04754">
    <property type="entry name" value="Transposase_31"/>
    <property type="match status" value="1"/>
</dbReference>
<protein>
    <recommendedName>
        <fullName evidence="1">Transposase (putative) YhgA-like domain-containing protein</fullName>
    </recommendedName>
</protein>
<dbReference type="PANTHER" id="PTHR34611">
    <property type="match status" value="1"/>
</dbReference>
<dbReference type="InterPro" id="IPR006842">
    <property type="entry name" value="Transposase_31"/>
</dbReference>
<reference evidence="3" key="1">
    <citation type="journal article" date="2013" name="Stand. Genomic Sci.">
        <title>Genome sequence of the thermophilic fresh-water bacterium Spirochaeta caldaria type strain (H1(T)), reclassification of Spirochaeta caldaria, Spirochaeta stenostrepta, and Spirochaeta zuelzerae in the genus Treponema as Treponema caldaria comb. nov., Treponema stenostrepta comb. nov., and Treponema zuelzerae comb. nov., and emendation of the genus Treponema.</title>
        <authorList>
            <person name="Abt B."/>
            <person name="Goker M."/>
            <person name="Scheuner C."/>
            <person name="Han C."/>
            <person name="Lu M."/>
            <person name="Misra M."/>
            <person name="Lapidus A."/>
            <person name="Nolan M."/>
            <person name="Lucas S."/>
            <person name="Hammon N."/>
            <person name="Deshpande S."/>
            <person name="Cheng J.F."/>
            <person name="Tapia R."/>
            <person name="Goodwin L.A."/>
            <person name="Pitluck S."/>
            <person name="Liolios K."/>
            <person name="Pagani I."/>
            <person name="Ivanova N."/>
            <person name="Mavromatis K."/>
            <person name="Mikhailova N."/>
            <person name="Huntemann M."/>
            <person name="Pati A."/>
            <person name="Chen A."/>
            <person name="Palaniappan K."/>
            <person name="Land M."/>
            <person name="Hauser L."/>
            <person name="Jeffries C.D."/>
            <person name="Rohde M."/>
            <person name="Spring S."/>
            <person name="Gronow S."/>
            <person name="Detter J.C."/>
            <person name="Bristow J."/>
            <person name="Eisen J.A."/>
            <person name="Markowitz V."/>
            <person name="Hugenholtz P."/>
            <person name="Kyrpides N.C."/>
            <person name="Woyke T."/>
            <person name="Klenk H.P."/>
        </authorList>
    </citation>
    <scope>NUCLEOTIDE SEQUENCE</scope>
    <source>
        <strain evidence="3">ATCC 51460 / DSM 7334 / H1</strain>
    </source>
</reference>
<dbReference type="OrthoDB" id="367620at2"/>
<dbReference type="STRING" id="744872.Spica_2172"/>
<organism evidence="2 3">
    <name type="scientific">Gracilinema caldarium (strain ATCC 51460 / DSM 7334 / H1)</name>
    <name type="common">Treponema caldarium</name>
    <dbReference type="NCBI Taxonomy" id="744872"/>
    <lineage>
        <taxon>Bacteria</taxon>
        <taxon>Pseudomonadati</taxon>
        <taxon>Spirochaetota</taxon>
        <taxon>Spirochaetia</taxon>
        <taxon>Spirochaetales</taxon>
        <taxon>Breznakiellaceae</taxon>
        <taxon>Gracilinema</taxon>
    </lineage>
</organism>
<dbReference type="AlphaFoldDB" id="F8F223"/>
<dbReference type="GO" id="GO:0006310">
    <property type="term" value="P:DNA recombination"/>
    <property type="evidence" value="ECO:0007669"/>
    <property type="project" value="TreeGrafter"/>
</dbReference>
<keyword evidence="3" id="KW-1185">Reference proteome</keyword>